<dbReference type="InParanoid" id="J9D4W8"/>
<evidence type="ECO:0000313" key="2">
    <source>
        <dbReference type="EMBL" id="EJW02866.1"/>
    </source>
</evidence>
<keyword evidence="3" id="KW-1185">Reference proteome</keyword>
<dbReference type="HOGENOM" id="CLU_038947_0_0_1"/>
<reference evidence="3" key="2">
    <citation type="submission" date="2015-07" db="EMBL/GenBank/DDBJ databases">
        <title>Contrasting host-pathogen interactions and genome evolution in two generalist and specialist microsporidian pathogens of mosquitoes.</title>
        <authorList>
            <consortium name="The Broad Institute Genomics Platform"/>
            <consortium name="The Broad Institute Genome Sequencing Center for Infectious Disease"/>
            <person name="Cuomo C.A."/>
            <person name="Sanscrainte N.D."/>
            <person name="Goldberg J.M."/>
            <person name="Heiman D."/>
            <person name="Young S."/>
            <person name="Zeng Q."/>
            <person name="Becnel J.J."/>
            <person name="Birren B.W."/>
        </authorList>
    </citation>
    <scope>NUCLEOTIDE SEQUENCE [LARGE SCALE GENOMIC DNA]</scope>
    <source>
        <strain evidence="3">USNM 41457</strain>
    </source>
</reference>
<feature type="chain" id="PRO_5003822950" evidence="1">
    <location>
        <begin position="17"/>
        <end position="520"/>
    </location>
</feature>
<dbReference type="AlphaFoldDB" id="J9D4W8"/>
<dbReference type="EMBL" id="AFBI03000053">
    <property type="protein sequence ID" value="EJW02866.1"/>
    <property type="molecule type" value="Genomic_DNA"/>
</dbReference>
<dbReference type="VEuPathDB" id="MicrosporidiaDB:EDEG_02746"/>
<proteinExistence type="predicted"/>
<sequence>MILIFLLYFVRKFCNAEVEQENWHGIFCYNIDHDCIRMLCFKKTNYFINLVSAIIFDKEIQNRKSSIQGLEYEFSKKLTESVYKKILYYHAIIILYNYKDFVFSDSNHPLDDSTTKYYDIFLCEAFVVRNDLSCFKNIELKKTMANITYEKLANDFDSNETLKSLFTFDLVQALEILQRLDRKNFCGEGIFAKIFIDEIRSYFIDYNYKNISRSIGETLSIFFQNFSLYTNSNALSAFIQDSIVKYSENSSKQSKIPQIFFKCCTDLLIAEILTYPREEDNKINNKETKSIIQKKMEANMKMFLDGTLKMNNNIWSILNQSDFTEYITKTAICKISEIFFGENWYETSKCKDNIKPKIQIKKNKLKKVIENFDRIRRKNGSIYRKLFQRVKKHFKKLSKYGFCSPKPDCNEIIYSYITSRIQNKNFIIIYFEFFNIDTKNDKKSLFLKQIELIQKKKCKGVSEIEIRNIIQKYKKEKLLAISSTIMNNIKLAIKNIFPQCTIVEIKKNDIPSFQLRCFEN</sequence>
<gene>
    <name evidence="2" type="ORF">EDEG_02746</name>
</gene>
<comment type="caution">
    <text evidence="2">The sequence shown here is derived from an EMBL/GenBank/DDBJ whole genome shotgun (WGS) entry which is preliminary data.</text>
</comment>
<feature type="signal peptide" evidence="1">
    <location>
        <begin position="1"/>
        <end position="16"/>
    </location>
</feature>
<evidence type="ECO:0000256" key="1">
    <source>
        <dbReference type="SAM" id="SignalP"/>
    </source>
</evidence>
<dbReference type="Proteomes" id="UP000003163">
    <property type="component" value="Unassembled WGS sequence"/>
</dbReference>
<protein>
    <submittedName>
        <fullName evidence="2">Uncharacterized protein</fullName>
    </submittedName>
</protein>
<keyword evidence="1" id="KW-0732">Signal</keyword>
<name>J9D4W8_EDHAE</name>
<accession>J9D4W8</accession>
<evidence type="ECO:0000313" key="3">
    <source>
        <dbReference type="Proteomes" id="UP000003163"/>
    </source>
</evidence>
<reference evidence="2 3" key="1">
    <citation type="submission" date="2011-08" db="EMBL/GenBank/DDBJ databases">
        <authorList>
            <person name="Liu Z.J."/>
            <person name="Shi F.L."/>
            <person name="Lu J.Q."/>
            <person name="Li M."/>
            <person name="Wang Z.L."/>
        </authorList>
    </citation>
    <scope>NUCLEOTIDE SEQUENCE [LARGE SCALE GENOMIC DNA]</scope>
    <source>
        <strain evidence="2 3">USNM 41457</strain>
    </source>
</reference>
<organism evidence="2 3">
    <name type="scientific">Edhazardia aedis (strain USNM 41457)</name>
    <name type="common">Microsporidian parasite</name>
    <dbReference type="NCBI Taxonomy" id="1003232"/>
    <lineage>
        <taxon>Eukaryota</taxon>
        <taxon>Fungi</taxon>
        <taxon>Fungi incertae sedis</taxon>
        <taxon>Microsporidia</taxon>
        <taxon>Edhazardia</taxon>
    </lineage>
</organism>